<dbReference type="HAMAP" id="MF_01341">
    <property type="entry name" value="Ribosomal_uL15"/>
    <property type="match status" value="1"/>
</dbReference>
<dbReference type="AlphaFoldDB" id="A0A3B1DSH9"/>
<dbReference type="PANTHER" id="PTHR12934:SF11">
    <property type="entry name" value="LARGE RIBOSOMAL SUBUNIT PROTEIN UL15M"/>
    <property type="match status" value="1"/>
</dbReference>
<accession>A0A3B1DSH9</accession>
<dbReference type="PANTHER" id="PTHR12934">
    <property type="entry name" value="50S RIBOSOMAL PROTEIN L15"/>
    <property type="match status" value="1"/>
</dbReference>
<evidence type="ECO:0000256" key="1">
    <source>
        <dbReference type="ARBA" id="ARBA00007320"/>
    </source>
</evidence>
<dbReference type="NCBIfam" id="TIGR01071">
    <property type="entry name" value="rplO_bact"/>
    <property type="match status" value="1"/>
</dbReference>
<organism evidence="5">
    <name type="scientific">hydrothermal vent metagenome</name>
    <dbReference type="NCBI Taxonomy" id="652676"/>
    <lineage>
        <taxon>unclassified sequences</taxon>
        <taxon>metagenomes</taxon>
        <taxon>ecological metagenomes</taxon>
    </lineage>
</organism>
<evidence type="ECO:0000256" key="4">
    <source>
        <dbReference type="SAM" id="MobiDB-lite"/>
    </source>
</evidence>
<reference evidence="5" key="1">
    <citation type="submission" date="2018-10" db="EMBL/GenBank/DDBJ databases">
        <authorList>
            <person name="Aoki K."/>
        </authorList>
    </citation>
    <scope>NUCLEOTIDE SEQUENCE</scope>
</reference>
<dbReference type="GO" id="GO:0006412">
    <property type="term" value="P:translation"/>
    <property type="evidence" value="ECO:0007669"/>
    <property type="project" value="InterPro"/>
</dbReference>
<dbReference type="InterPro" id="IPR036227">
    <property type="entry name" value="Ribosomal_uL15/eL18_sf"/>
</dbReference>
<dbReference type="InterPro" id="IPR005749">
    <property type="entry name" value="Ribosomal_uL15_bac-type"/>
</dbReference>
<evidence type="ECO:0000313" key="5">
    <source>
        <dbReference type="EMBL" id="VAY87058.1"/>
    </source>
</evidence>
<protein>
    <submittedName>
        <fullName evidence="5">LSU ribosomal protein L15p (L27Ae)</fullName>
    </submittedName>
</protein>
<feature type="region of interest" description="Disordered" evidence="4">
    <location>
        <begin position="1"/>
        <end position="62"/>
    </location>
</feature>
<evidence type="ECO:0000256" key="2">
    <source>
        <dbReference type="ARBA" id="ARBA00022980"/>
    </source>
</evidence>
<comment type="similarity">
    <text evidence="1">Belongs to the universal ribosomal protein uL15 family.</text>
</comment>
<dbReference type="GO" id="GO:0022625">
    <property type="term" value="C:cytosolic large ribosomal subunit"/>
    <property type="evidence" value="ECO:0007669"/>
    <property type="project" value="TreeGrafter"/>
</dbReference>
<dbReference type="GO" id="GO:0003735">
    <property type="term" value="F:structural constituent of ribosome"/>
    <property type="evidence" value="ECO:0007669"/>
    <property type="project" value="InterPro"/>
</dbReference>
<feature type="compositionally biased region" description="Basic residues" evidence="4">
    <location>
        <begin position="37"/>
        <end position="48"/>
    </location>
</feature>
<keyword evidence="3" id="KW-0687">Ribonucleoprotein</keyword>
<evidence type="ECO:0000256" key="3">
    <source>
        <dbReference type="ARBA" id="ARBA00023274"/>
    </source>
</evidence>
<dbReference type="SUPFAM" id="SSF52080">
    <property type="entry name" value="Ribosomal proteins L15p and L18e"/>
    <property type="match status" value="1"/>
</dbReference>
<gene>
    <name evidence="5" type="ORF">MNB_ARC-1_637</name>
</gene>
<proteinExistence type="inferred from homology"/>
<sequence>MSILHNLQPASGSTKNRKRVGRGQGSGMGKTATRGNKGQKSRSGYKIKRGFEGGQQPIHRRLPKVGFTSRVIKPYSINIDKVNQVASLEEITIESIKSVYKLSKEVQKVKLIGSGVKDLVSKIKDDNITTTGK</sequence>
<dbReference type="EMBL" id="UOYO01000020">
    <property type="protein sequence ID" value="VAY87058.1"/>
    <property type="molecule type" value="Genomic_DNA"/>
</dbReference>
<dbReference type="InterPro" id="IPR030878">
    <property type="entry name" value="Ribosomal_uL15"/>
</dbReference>
<name>A0A3B1DSH9_9ZZZZ</name>
<keyword evidence="2 5" id="KW-0689">Ribosomal protein</keyword>